<dbReference type="Gene3D" id="3.30.420.10">
    <property type="entry name" value="Ribonuclease H-like superfamily/Ribonuclease H"/>
    <property type="match status" value="1"/>
</dbReference>
<evidence type="ECO:0000259" key="2">
    <source>
        <dbReference type="PROSITE" id="PS50994"/>
    </source>
</evidence>
<accession>A0ABM4ALN2</accession>
<gene>
    <name evidence="4" type="primary">LOC135193480</name>
</gene>
<dbReference type="PROSITE" id="PS50994">
    <property type="entry name" value="INTEGRASE"/>
    <property type="match status" value="1"/>
</dbReference>
<proteinExistence type="predicted"/>
<dbReference type="RefSeq" id="XP_064072214.1">
    <property type="nucleotide sequence ID" value="XM_064216144.1"/>
</dbReference>
<dbReference type="InterPro" id="IPR036397">
    <property type="entry name" value="RNaseH_sf"/>
</dbReference>
<sequence length="346" mass="39784">MKAQGSNPIMGNLPVMRVTLSFPFHVSGVYFAGPFYITDRKGRGCKFSRCYLCLFVCFSTKALHLELASELSTDVFMLCLRRFVSRRGKPLELYCDNGTNFVGANNEIRTFLKSNNESISGFAADEGIKFKFSPAYSPHFGGLWEVGVKYDITRILGDKHLTFEELSTLFTQIEAILNSRPLTPISSDPNYLYPLTPAHFLIGRPLTSLPSDNLLDVKPNRLNRYQSLEKMRQNFWDRWRNEYYSELQQTHKWRINQRGLKEGDLFVIKETNAPPLKWRMARVHKLYPDSDGVSRVVDVVTSKGIIRRAVHNLCLLPEPEFTRNPEDFERGEDVRAKIKPPCCVQN</sequence>
<dbReference type="Pfam" id="PF18701">
    <property type="entry name" value="DUF5641"/>
    <property type="match status" value="1"/>
</dbReference>
<keyword evidence="1" id="KW-0472">Membrane</keyword>
<dbReference type="Proteomes" id="UP001652626">
    <property type="component" value="Chromosome 2"/>
</dbReference>
<reference evidence="4" key="2">
    <citation type="submission" date="2025-08" db="UniProtKB">
        <authorList>
            <consortium name="RefSeq"/>
        </authorList>
    </citation>
    <scope>IDENTIFICATION</scope>
    <source>
        <tissue evidence="4">Whole body</tissue>
    </source>
</reference>
<dbReference type="InterPro" id="IPR040676">
    <property type="entry name" value="DUF5641"/>
</dbReference>
<evidence type="ECO:0000313" key="3">
    <source>
        <dbReference type="Proteomes" id="UP001652626"/>
    </source>
</evidence>
<dbReference type="GeneID" id="135193480"/>
<reference evidence="3" key="1">
    <citation type="submission" date="2025-05" db="UniProtKB">
        <authorList>
            <consortium name="RefSeq"/>
        </authorList>
    </citation>
    <scope>NUCLEOTIDE SEQUENCE [LARGE SCALE GENOMIC DNA]</scope>
</reference>
<organism evidence="3 4">
    <name type="scientific">Vanessa tameamea</name>
    <name type="common">Kamehameha butterfly</name>
    <dbReference type="NCBI Taxonomy" id="334116"/>
    <lineage>
        <taxon>Eukaryota</taxon>
        <taxon>Metazoa</taxon>
        <taxon>Ecdysozoa</taxon>
        <taxon>Arthropoda</taxon>
        <taxon>Hexapoda</taxon>
        <taxon>Insecta</taxon>
        <taxon>Pterygota</taxon>
        <taxon>Neoptera</taxon>
        <taxon>Endopterygota</taxon>
        <taxon>Lepidoptera</taxon>
        <taxon>Glossata</taxon>
        <taxon>Ditrysia</taxon>
        <taxon>Papilionoidea</taxon>
        <taxon>Nymphalidae</taxon>
        <taxon>Nymphalinae</taxon>
        <taxon>Vanessa</taxon>
    </lineage>
</organism>
<feature type="domain" description="Integrase catalytic" evidence="2">
    <location>
        <begin position="19"/>
        <end position="205"/>
    </location>
</feature>
<keyword evidence="1" id="KW-1133">Transmembrane helix</keyword>
<protein>
    <submittedName>
        <fullName evidence="4">Uncharacterized protein LOC135193480</fullName>
    </submittedName>
</protein>
<dbReference type="PANTHER" id="PTHR47331:SF1">
    <property type="entry name" value="GAG-LIKE PROTEIN"/>
    <property type="match status" value="1"/>
</dbReference>
<evidence type="ECO:0000256" key="1">
    <source>
        <dbReference type="SAM" id="Phobius"/>
    </source>
</evidence>
<dbReference type="PANTHER" id="PTHR47331">
    <property type="entry name" value="PHD-TYPE DOMAIN-CONTAINING PROTEIN"/>
    <property type="match status" value="1"/>
</dbReference>
<keyword evidence="3" id="KW-1185">Reference proteome</keyword>
<dbReference type="SUPFAM" id="SSF53098">
    <property type="entry name" value="Ribonuclease H-like"/>
    <property type="match status" value="1"/>
</dbReference>
<keyword evidence="1" id="KW-0812">Transmembrane</keyword>
<evidence type="ECO:0000313" key="4">
    <source>
        <dbReference type="RefSeq" id="XP_064072214.1"/>
    </source>
</evidence>
<feature type="transmembrane region" description="Helical" evidence="1">
    <location>
        <begin position="20"/>
        <end position="37"/>
    </location>
</feature>
<name>A0ABM4ALN2_VANTA</name>
<dbReference type="InterPro" id="IPR012337">
    <property type="entry name" value="RNaseH-like_sf"/>
</dbReference>
<dbReference type="InterPro" id="IPR001584">
    <property type="entry name" value="Integrase_cat-core"/>
</dbReference>